<dbReference type="PANTHER" id="PTHR31465:SF9">
    <property type="entry name" value="SPHINGOID LONG-CHAIN BASE TRANSPORTER RSB1"/>
    <property type="match status" value="1"/>
</dbReference>
<evidence type="ECO:0000256" key="1">
    <source>
        <dbReference type="ARBA" id="ARBA00004141"/>
    </source>
</evidence>
<dbReference type="Pfam" id="PF04479">
    <property type="entry name" value="RTA1"/>
    <property type="match status" value="2"/>
</dbReference>
<keyword evidence="7" id="KW-1185">Reference proteome</keyword>
<feature type="transmembrane region" description="Helical" evidence="5">
    <location>
        <begin position="6"/>
        <end position="24"/>
    </location>
</feature>
<evidence type="ECO:0000313" key="6">
    <source>
        <dbReference type="EMBL" id="CAG8982590.1"/>
    </source>
</evidence>
<dbReference type="Proteomes" id="UP000701801">
    <property type="component" value="Unassembled WGS sequence"/>
</dbReference>
<gene>
    <name evidence="6" type="ORF">HYALB_00007307</name>
</gene>
<dbReference type="PANTHER" id="PTHR31465">
    <property type="entry name" value="PROTEIN RTA1-RELATED"/>
    <property type="match status" value="1"/>
</dbReference>
<dbReference type="AlphaFoldDB" id="A0A9N9Q7B8"/>
<evidence type="ECO:0000256" key="2">
    <source>
        <dbReference type="ARBA" id="ARBA00022692"/>
    </source>
</evidence>
<name>A0A9N9Q7B8_9HELO</name>
<dbReference type="EMBL" id="CAJVRM010000651">
    <property type="protein sequence ID" value="CAG8982590.1"/>
    <property type="molecule type" value="Genomic_DNA"/>
</dbReference>
<evidence type="ECO:0000256" key="5">
    <source>
        <dbReference type="SAM" id="Phobius"/>
    </source>
</evidence>
<reference evidence="6" key="1">
    <citation type="submission" date="2021-07" db="EMBL/GenBank/DDBJ databases">
        <authorList>
            <person name="Durling M."/>
        </authorList>
    </citation>
    <scope>NUCLEOTIDE SEQUENCE</scope>
</reference>
<keyword evidence="2 5" id="KW-0812">Transmembrane</keyword>
<protein>
    <submittedName>
        <fullName evidence="6">Uncharacterized protein</fullName>
    </submittedName>
</protein>
<dbReference type="GO" id="GO:0000324">
    <property type="term" value="C:fungal-type vacuole"/>
    <property type="evidence" value="ECO:0007669"/>
    <property type="project" value="TreeGrafter"/>
</dbReference>
<proteinExistence type="predicted"/>
<sequence>MIAPVFFTVAIYFVFSRVMVFYGTPHYRFSPKDTFIIFTTSDAISLVLQCAGGVSSVVAGRKSSDVYGACRRIRLANQKRAKMASQWDTEHGKHQKAARVRLVVIGLMVSTISILTRSSFRIVELWRGVVGTLANQQVPFMLFEGGIIVLASITLTILHPGIAFSPRWGEVGWGWGKAKEEGNGVMPVPPVIARSTENSKPPHIDIEGFEEVVFDRSI</sequence>
<keyword evidence="4 5" id="KW-0472">Membrane</keyword>
<evidence type="ECO:0000313" key="7">
    <source>
        <dbReference type="Proteomes" id="UP000701801"/>
    </source>
</evidence>
<dbReference type="InterPro" id="IPR007568">
    <property type="entry name" value="RTA1"/>
</dbReference>
<accession>A0A9N9Q7B8</accession>
<dbReference type="OrthoDB" id="4521223at2759"/>
<dbReference type="GO" id="GO:0005886">
    <property type="term" value="C:plasma membrane"/>
    <property type="evidence" value="ECO:0007669"/>
    <property type="project" value="TreeGrafter"/>
</dbReference>
<evidence type="ECO:0000256" key="4">
    <source>
        <dbReference type="ARBA" id="ARBA00023136"/>
    </source>
</evidence>
<evidence type="ECO:0000256" key="3">
    <source>
        <dbReference type="ARBA" id="ARBA00022989"/>
    </source>
</evidence>
<feature type="transmembrane region" description="Helical" evidence="5">
    <location>
        <begin position="102"/>
        <end position="120"/>
    </location>
</feature>
<feature type="transmembrane region" description="Helical" evidence="5">
    <location>
        <begin position="140"/>
        <end position="158"/>
    </location>
</feature>
<keyword evidence="3 5" id="KW-1133">Transmembrane helix</keyword>
<comment type="caution">
    <text evidence="6">The sequence shown here is derived from an EMBL/GenBank/DDBJ whole genome shotgun (WGS) entry which is preliminary data.</text>
</comment>
<comment type="subcellular location">
    <subcellularLocation>
        <location evidence="1">Membrane</location>
        <topology evidence="1">Multi-pass membrane protein</topology>
    </subcellularLocation>
</comment>
<organism evidence="6 7">
    <name type="scientific">Hymenoscyphus albidus</name>
    <dbReference type="NCBI Taxonomy" id="595503"/>
    <lineage>
        <taxon>Eukaryota</taxon>
        <taxon>Fungi</taxon>
        <taxon>Dikarya</taxon>
        <taxon>Ascomycota</taxon>
        <taxon>Pezizomycotina</taxon>
        <taxon>Leotiomycetes</taxon>
        <taxon>Helotiales</taxon>
        <taxon>Helotiaceae</taxon>
        <taxon>Hymenoscyphus</taxon>
    </lineage>
</organism>